<name>A0ABU5F8G4_9BACT</name>
<feature type="domain" description="Tryptophan synthase beta chain-like PALP" evidence="4">
    <location>
        <begin position="72"/>
        <end position="226"/>
    </location>
</feature>
<evidence type="ECO:0000256" key="1">
    <source>
        <dbReference type="ARBA" id="ARBA00001933"/>
    </source>
</evidence>
<dbReference type="NCBIfam" id="NF006050">
    <property type="entry name" value="PRK08197.1"/>
    <property type="match status" value="1"/>
</dbReference>
<dbReference type="EC" id="4.2.3.1" evidence="5"/>
<dbReference type="Pfam" id="PF00291">
    <property type="entry name" value="PALP"/>
    <property type="match status" value="2"/>
</dbReference>
<organism evidence="5 6">
    <name type="scientific">Gemmata algarum</name>
    <dbReference type="NCBI Taxonomy" id="2975278"/>
    <lineage>
        <taxon>Bacteria</taxon>
        <taxon>Pseudomonadati</taxon>
        <taxon>Planctomycetota</taxon>
        <taxon>Planctomycetia</taxon>
        <taxon>Gemmatales</taxon>
        <taxon>Gemmataceae</taxon>
        <taxon>Gemmata</taxon>
    </lineage>
</organism>
<dbReference type="RefSeq" id="WP_320689287.1">
    <property type="nucleotide sequence ID" value="NZ_JAXBLV010000229.1"/>
</dbReference>
<reference evidence="6" key="1">
    <citation type="journal article" date="2023" name="Mar. Drugs">
        <title>Gemmata algarum, a Novel Planctomycete Isolated from an Algal Mat, Displays Antimicrobial Activity.</title>
        <authorList>
            <person name="Kumar G."/>
            <person name="Kallscheuer N."/>
            <person name="Kashif M."/>
            <person name="Ahamad S."/>
            <person name="Jagadeeshwari U."/>
            <person name="Pannikurungottu S."/>
            <person name="Haufschild T."/>
            <person name="Kabuu M."/>
            <person name="Sasikala C."/>
            <person name="Jogler C."/>
            <person name="Ramana C."/>
        </authorList>
    </citation>
    <scope>NUCLEOTIDE SEQUENCE [LARGE SCALE GENOMIC DNA]</scope>
    <source>
        <strain evidence="6">JC673</strain>
    </source>
</reference>
<gene>
    <name evidence="5" type="ORF">R5W23_004508</name>
</gene>
<sequence length="445" mass="47795">MNHYVSHLEAAIDGTALPFGTLANMHNGRPIWVRYHLDKIRAAVTPDEIAKRPPSLWRYRELLPLPQDVEPVTLGEGMTPLLHCPRLGKQLGLSQLYVKDESQLPTGSFKSRGMAAAISMAKWLGVTRVALPTAGNAGGAAAAYAARAGIECFVFMPHDTPAVNQFEAQLYGAKAFRVNGLINDCGKIVKDGAERMGWFDLSTLKEPYRLEGKKTMGLELAEQFGRGLQGEPAGGSPSSAVRGLQGEPAGGFPSREGWQLPDVIFYPTGGGTGLVGMWKAFAELAELGWLRASPGHPSGVRFPRLISCQAEGCAPIVTAYRKGERFAELFPNARTVASGLRVPVAVGDFMILDAIRASGGTAALGRESEIARWMQRASSAEGISICPETAVCFDALERMVAAGEVKPDERVVVFNTGAAPKYLEAMPYSLPALDKDALDWDRIAG</sequence>
<dbReference type="PANTHER" id="PTHR48078:SF6">
    <property type="entry name" value="L-THREONINE DEHYDRATASE CATABOLIC TDCB"/>
    <property type="match status" value="1"/>
</dbReference>
<comment type="cofactor">
    <cofactor evidence="1">
        <name>pyridoxal 5'-phosphate</name>
        <dbReference type="ChEBI" id="CHEBI:597326"/>
    </cofactor>
</comment>
<feature type="domain" description="Tryptophan synthase beta chain-like PALP" evidence="4">
    <location>
        <begin position="259"/>
        <end position="417"/>
    </location>
</feature>
<dbReference type="PROSITE" id="PS00165">
    <property type="entry name" value="DEHYDRATASE_SER_THR"/>
    <property type="match status" value="1"/>
</dbReference>
<proteinExistence type="predicted"/>
<accession>A0ABU5F8G4</accession>
<dbReference type="InterPro" id="IPR036052">
    <property type="entry name" value="TrpB-like_PALP_sf"/>
</dbReference>
<evidence type="ECO:0000259" key="4">
    <source>
        <dbReference type="Pfam" id="PF00291"/>
    </source>
</evidence>
<keyword evidence="6" id="KW-1185">Reference proteome</keyword>
<dbReference type="SUPFAM" id="SSF53686">
    <property type="entry name" value="Tryptophan synthase beta subunit-like PLP-dependent enzymes"/>
    <property type="match status" value="1"/>
</dbReference>
<evidence type="ECO:0000313" key="5">
    <source>
        <dbReference type="EMBL" id="MDY3563025.1"/>
    </source>
</evidence>
<keyword evidence="3 5" id="KW-0456">Lyase</keyword>
<protein>
    <submittedName>
        <fullName evidence="5">Threonine synthase</fullName>
        <ecNumber evidence="5">4.2.3.1</ecNumber>
    </submittedName>
</protein>
<keyword evidence="2" id="KW-0663">Pyridoxal phosphate</keyword>
<dbReference type="Gene3D" id="3.40.50.1100">
    <property type="match status" value="2"/>
</dbReference>
<dbReference type="CDD" id="cd01563">
    <property type="entry name" value="Thr-synth_1"/>
    <property type="match status" value="1"/>
</dbReference>
<evidence type="ECO:0000256" key="2">
    <source>
        <dbReference type="ARBA" id="ARBA00022898"/>
    </source>
</evidence>
<dbReference type="GO" id="GO:0004795">
    <property type="term" value="F:threonine synthase activity"/>
    <property type="evidence" value="ECO:0007669"/>
    <property type="project" value="UniProtKB-EC"/>
</dbReference>
<dbReference type="EMBL" id="JAXBLV010000229">
    <property type="protein sequence ID" value="MDY3563025.1"/>
    <property type="molecule type" value="Genomic_DNA"/>
</dbReference>
<comment type="caution">
    <text evidence="5">The sequence shown here is derived from an EMBL/GenBank/DDBJ whole genome shotgun (WGS) entry which is preliminary data.</text>
</comment>
<evidence type="ECO:0000256" key="3">
    <source>
        <dbReference type="ARBA" id="ARBA00023239"/>
    </source>
</evidence>
<evidence type="ECO:0000313" key="6">
    <source>
        <dbReference type="Proteomes" id="UP001272242"/>
    </source>
</evidence>
<dbReference type="InterPro" id="IPR050147">
    <property type="entry name" value="Ser/Thr_Dehydratase"/>
</dbReference>
<dbReference type="InterPro" id="IPR000634">
    <property type="entry name" value="Ser/Thr_deHydtase_PyrdxlP-BS"/>
</dbReference>
<dbReference type="InterPro" id="IPR001926">
    <property type="entry name" value="TrpB-like_PALP"/>
</dbReference>
<dbReference type="Proteomes" id="UP001272242">
    <property type="component" value="Unassembled WGS sequence"/>
</dbReference>
<dbReference type="PANTHER" id="PTHR48078">
    <property type="entry name" value="THREONINE DEHYDRATASE, MITOCHONDRIAL-RELATED"/>
    <property type="match status" value="1"/>
</dbReference>